<proteinExistence type="predicted"/>
<keyword evidence="2" id="KW-1185">Reference proteome</keyword>
<accession>A0ACB9QLC9</accession>
<reference evidence="2" key="1">
    <citation type="journal article" date="2023" name="Front. Plant Sci.">
        <title>Chromosomal-level genome assembly of Melastoma candidum provides insights into trichome evolution.</title>
        <authorList>
            <person name="Zhong Y."/>
            <person name="Wu W."/>
            <person name="Sun C."/>
            <person name="Zou P."/>
            <person name="Liu Y."/>
            <person name="Dai S."/>
            <person name="Zhou R."/>
        </authorList>
    </citation>
    <scope>NUCLEOTIDE SEQUENCE [LARGE SCALE GENOMIC DNA]</scope>
</reference>
<organism evidence="1 2">
    <name type="scientific">Melastoma candidum</name>
    <dbReference type="NCBI Taxonomy" id="119954"/>
    <lineage>
        <taxon>Eukaryota</taxon>
        <taxon>Viridiplantae</taxon>
        <taxon>Streptophyta</taxon>
        <taxon>Embryophyta</taxon>
        <taxon>Tracheophyta</taxon>
        <taxon>Spermatophyta</taxon>
        <taxon>Magnoliopsida</taxon>
        <taxon>eudicotyledons</taxon>
        <taxon>Gunneridae</taxon>
        <taxon>Pentapetalae</taxon>
        <taxon>rosids</taxon>
        <taxon>malvids</taxon>
        <taxon>Myrtales</taxon>
        <taxon>Melastomataceae</taxon>
        <taxon>Melastomatoideae</taxon>
        <taxon>Melastomateae</taxon>
        <taxon>Melastoma</taxon>
    </lineage>
</organism>
<sequence>MSSGDLANLLQGRLPRHHLLQLHARAIRLNAHQDNLVATRLINQFPSQVSSKIFSHLIGPNIFPFNALIGVFASEGLFDESFSLFNLLRRRALSPNGFTFSFLVKACFRSDRAWYVRQVHAHVLKAGFGDDPAVGNGLVGVYGKVFGDSVSAQKVFDEFPVKESASCRVSLIKGFLRSGRTEDSLQALVNAVREDISLDIHALVCVLSACNSIRLHEVGRWVDVLSGVAEGANISTQSCDTVNTILVFLYGKLGRIEDSKDRFCRVSGIGRRSTVPWNVMITAFAQNGFPMEAISTFREMVTDITRIPNHVTMVSVLSACAEVGDLELGKWVHNYIESAGVRGILRTNAFLGTGLIDMYCKCGSLKRAEEVFNVMASKDVVSFNAMIMGLAVNGRGDDALRLFYDMQEQGLRPNAGTFLAALCACSHSGNLEEGRQIFSAMTSGNSENPVSAGMEHYACYTDILSRAGRINEALELIHSMPFEPNNIVWGALLCGSMLHNRGEVAQYASLRLTEADPEDSAGYVMLANTFARERKWGDVAVLRSLMREKGVRKQPGNSWISVDGDAHEFVAGVQNTHHPRIDGVYRMLDSIFMAMRLEFAPS</sequence>
<evidence type="ECO:0000313" key="2">
    <source>
        <dbReference type="Proteomes" id="UP001057402"/>
    </source>
</evidence>
<gene>
    <name evidence="1" type="ORF">MLD38_022901</name>
</gene>
<dbReference type="Proteomes" id="UP001057402">
    <property type="component" value="Chromosome 6"/>
</dbReference>
<protein>
    <submittedName>
        <fullName evidence="1">Uncharacterized protein</fullName>
    </submittedName>
</protein>
<dbReference type="EMBL" id="CM042885">
    <property type="protein sequence ID" value="KAI4367131.1"/>
    <property type="molecule type" value="Genomic_DNA"/>
</dbReference>
<name>A0ACB9QLC9_9MYRT</name>
<evidence type="ECO:0000313" key="1">
    <source>
        <dbReference type="EMBL" id="KAI4367131.1"/>
    </source>
</evidence>
<comment type="caution">
    <text evidence="1">The sequence shown here is derived from an EMBL/GenBank/DDBJ whole genome shotgun (WGS) entry which is preliminary data.</text>
</comment>